<keyword evidence="4" id="KW-1185">Reference proteome</keyword>
<dbReference type="SUPFAM" id="SSF51735">
    <property type="entry name" value="NAD(P)-binding Rossmann-fold domains"/>
    <property type="match status" value="1"/>
</dbReference>
<reference evidence="3 4" key="1">
    <citation type="submission" date="2019-04" db="EMBL/GenBank/DDBJ databases">
        <authorList>
            <person name="Feng G."/>
            <person name="Zhang J."/>
            <person name="Zhu H."/>
        </authorList>
    </citation>
    <scope>NUCLEOTIDE SEQUENCE [LARGE SCALE GENOMIC DNA]</scope>
    <source>
        <strain evidence="3 4">JCM 31653</strain>
    </source>
</reference>
<dbReference type="InterPro" id="IPR050259">
    <property type="entry name" value="SDR"/>
</dbReference>
<dbReference type="PRINTS" id="PR00080">
    <property type="entry name" value="SDRFAMILY"/>
</dbReference>
<dbReference type="PANTHER" id="PTHR42879:SF2">
    <property type="entry name" value="3-OXOACYL-[ACYL-CARRIER-PROTEIN] REDUCTASE FABG"/>
    <property type="match status" value="1"/>
</dbReference>
<dbReference type="InterPro" id="IPR036291">
    <property type="entry name" value="NAD(P)-bd_dom_sf"/>
</dbReference>
<dbReference type="Gene3D" id="3.40.50.720">
    <property type="entry name" value="NAD(P)-binding Rossmann-like Domain"/>
    <property type="match status" value="1"/>
</dbReference>
<dbReference type="InterPro" id="IPR002347">
    <property type="entry name" value="SDR_fam"/>
</dbReference>
<gene>
    <name evidence="3" type="ORF">E5K00_19295</name>
</gene>
<comment type="similarity">
    <text evidence="1 2">Belongs to the short-chain dehydrogenases/reductases (SDR) family.</text>
</comment>
<dbReference type="RefSeq" id="WP_135464903.1">
    <property type="nucleotide sequence ID" value="NZ_SRLC01000002.1"/>
</dbReference>
<dbReference type="CDD" id="cd05233">
    <property type="entry name" value="SDR_c"/>
    <property type="match status" value="1"/>
</dbReference>
<dbReference type="EMBL" id="SRLC01000002">
    <property type="protein sequence ID" value="TGE22387.1"/>
    <property type="molecule type" value="Genomic_DNA"/>
</dbReference>
<evidence type="ECO:0000313" key="3">
    <source>
        <dbReference type="EMBL" id="TGE22387.1"/>
    </source>
</evidence>
<evidence type="ECO:0000256" key="1">
    <source>
        <dbReference type="ARBA" id="ARBA00006484"/>
    </source>
</evidence>
<evidence type="ECO:0000313" key="4">
    <source>
        <dbReference type="Proteomes" id="UP000297549"/>
    </source>
</evidence>
<evidence type="ECO:0000256" key="2">
    <source>
        <dbReference type="RuleBase" id="RU000363"/>
    </source>
</evidence>
<accession>A0A4Z0PXE5</accession>
<sequence>MDLQLTNKTVLITASTGGIGLEMARAFAREGARVIVNGRTEASVAQAIAQLQQEMPEAALLPLAADNGTLEGTARTTELYPEVDVLVNNLGIYEATEFFDTTDAAWQQLFEVNIMSGVRLSRHYLRGMLARGTGRVLFISSESALNPAPEMAHYSATKMMQLSISRSLAEMTKGTGVTVNSLLPGSTHTPGVEEFIKQVFPDEADYPAAERRFMAENRPTSLIGRLIQPREIADFAVFVASPLAGAINGASLRVDGGLVRSAV</sequence>
<dbReference type="Proteomes" id="UP000297549">
    <property type="component" value="Unassembled WGS sequence"/>
</dbReference>
<dbReference type="PANTHER" id="PTHR42879">
    <property type="entry name" value="3-OXOACYL-(ACYL-CARRIER-PROTEIN) REDUCTASE"/>
    <property type="match status" value="1"/>
</dbReference>
<dbReference type="FunFam" id="3.40.50.720:FF:000084">
    <property type="entry name" value="Short-chain dehydrogenase reductase"/>
    <property type="match status" value="1"/>
</dbReference>
<comment type="caution">
    <text evidence="3">The sequence shown here is derived from an EMBL/GenBank/DDBJ whole genome shotgun (WGS) entry which is preliminary data.</text>
</comment>
<organism evidence="3 4">
    <name type="scientific">Hymenobacter aquaticus</name>
    <dbReference type="NCBI Taxonomy" id="1867101"/>
    <lineage>
        <taxon>Bacteria</taxon>
        <taxon>Pseudomonadati</taxon>
        <taxon>Bacteroidota</taxon>
        <taxon>Cytophagia</taxon>
        <taxon>Cytophagales</taxon>
        <taxon>Hymenobacteraceae</taxon>
        <taxon>Hymenobacter</taxon>
    </lineage>
</organism>
<protein>
    <submittedName>
        <fullName evidence="3">SDR family oxidoreductase</fullName>
    </submittedName>
</protein>
<dbReference type="AlphaFoldDB" id="A0A4Z0PXE5"/>
<dbReference type="PRINTS" id="PR00081">
    <property type="entry name" value="GDHRDH"/>
</dbReference>
<name>A0A4Z0PXE5_9BACT</name>
<proteinExistence type="inferred from homology"/>
<dbReference type="OrthoDB" id="9804774at2"/>
<dbReference type="Pfam" id="PF00106">
    <property type="entry name" value="adh_short"/>
    <property type="match status" value="1"/>
</dbReference>